<evidence type="ECO:0000256" key="2">
    <source>
        <dbReference type="ARBA" id="ARBA00022619"/>
    </source>
</evidence>
<evidence type="ECO:0000313" key="12">
    <source>
        <dbReference type="Proteomes" id="UP001294412"/>
    </source>
</evidence>
<keyword evidence="3 9" id="KW-0479">Metal-binding</keyword>
<feature type="binding site" evidence="9">
    <location>
        <position position="309"/>
    </location>
    <ligand>
        <name>GTP</name>
        <dbReference type="ChEBI" id="CHEBI:37565"/>
    </ligand>
</feature>
<evidence type="ECO:0000256" key="4">
    <source>
        <dbReference type="ARBA" id="ARBA00022741"/>
    </source>
</evidence>
<dbReference type="HAMAP" id="MF_00179">
    <property type="entry name" value="RibA"/>
    <property type="match status" value="1"/>
</dbReference>
<accession>A0ABU5I1Y5</accession>
<comment type="cofactor">
    <cofactor evidence="9">
        <name>Zn(2+)</name>
        <dbReference type="ChEBI" id="CHEBI:29105"/>
    </cofactor>
    <text evidence="9">Binds 1 zinc ion per subunit.</text>
</comment>
<comment type="catalytic activity">
    <reaction evidence="8 9">
        <text>GTP + 4 H2O = 2,5-diamino-6-hydroxy-4-(5-phosphoribosylamino)-pyrimidine + formate + 2 phosphate + 3 H(+)</text>
        <dbReference type="Rhea" id="RHEA:23704"/>
        <dbReference type="ChEBI" id="CHEBI:15377"/>
        <dbReference type="ChEBI" id="CHEBI:15378"/>
        <dbReference type="ChEBI" id="CHEBI:15740"/>
        <dbReference type="ChEBI" id="CHEBI:37565"/>
        <dbReference type="ChEBI" id="CHEBI:43474"/>
        <dbReference type="ChEBI" id="CHEBI:58614"/>
        <dbReference type="EC" id="3.5.4.25"/>
    </reaction>
</comment>
<gene>
    <name evidence="9 11" type="primary">ribA</name>
    <name evidence="11" type="ORF">U0C82_09540</name>
</gene>
<feature type="active site" description="Proton acceptor" evidence="9">
    <location>
        <position position="286"/>
    </location>
</feature>
<dbReference type="PANTHER" id="PTHR21327:SF18">
    <property type="entry name" value="3,4-DIHYDROXY-2-BUTANONE 4-PHOSPHATE SYNTHASE"/>
    <property type="match status" value="1"/>
</dbReference>
<dbReference type="InterPro" id="IPR000926">
    <property type="entry name" value="RibA"/>
</dbReference>
<proteinExistence type="inferred from homology"/>
<comment type="pathway">
    <text evidence="1 9">Cofactor biosynthesis; riboflavin biosynthesis; 5-amino-6-(D-ribitylamino)uracil from GTP: step 1/4.</text>
</comment>
<organism evidence="11 12">
    <name type="scientific">Fulvimarina uroteuthidis</name>
    <dbReference type="NCBI Taxonomy" id="3098149"/>
    <lineage>
        <taxon>Bacteria</taxon>
        <taxon>Pseudomonadati</taxon>
        <taxon>Pseudomonadota</taxon>
        <taxon>Alphaproteobacteria</taxon>
        <taxon>Hyphomicrobiales</taxon>
        <taxon>Aurantimonadaceae</taxon>
        <taxon>Fulvimarina</taxon>
    </lineage>
</organism>
<dbReference type="Gene3D" id="3.40.50.10990">
    <property type="entry name" value="GTP cyclohydrolase II"/>
    <property type="match status" value="1"/>
</dbReference>
<evidence type="ECO:0000256" key="8">
    <source>
        <dbReference type="ARBA" id="ARBA00049295"/>
    </source>
</evidence>
<dbReference type="RefSeq" id="WP_322186820.1">
    <property type="nucleotide sequence ID" value="NZ_JAXLPB010000002.1"/>
</dbReference>
<evidence type="ECO:0000259" key="10">
    <source>
        <dbReference type="Pfam" id="PF00925"/>
    </source>
</evidence>
<feature type="binding site" evidence="9">
    <location>
        <begin position="209"/>
        <end position="213"/>
    </location>
    <ligand>
        <name>GTP</name>
        <dbReference type="ChEBI" id="CHEBI:37565"/>
    </ligand>
</feature>
<evidence type="ECO:0000256" key="3">
    <source>
        <dbReference type="ARBA" id="ARBA00022723"/>
    </source>
</evidence>
<keyword evidence="12" id="KW-1185">Reference proteome</keyword>
<evidence type="ECO:0000256" key="1">
    <source>
        <dbReference type="ARBA" id="ARBA00004853"/>
    </source>
</evidence>
<feature type="binding site" evidence="9">
    <location>
        <position position="214"/>
    </location>
    <ligand>
        <name>Zn(2+)</name>
        <dbReference type="ChEBI" id="CHEBI:29105"/>
        <note>catalytic</note>
    </ligand>
</feature>
<sequence length="366" mass="39033">MAFLDQQDIVRRTCEIAVAELRYGRPVVLASDRSFAAIALDAVGERDYVRFAAASADRHSLYLTRDRSDALGLATRSGALVPLDGVPFNRARDLGYRLDVAKPQAFSPAPAELIDLTVLSSLALLLPALVVTPVEPGDTAFAGLARITPHDIRASAAAEAQFEIVARTIVPLRDVPKAEFVVFRGGLSQRDQVAIVVGDPDLSRPVPTRIHSSCLTGDLFGSLKCDCGDQLRESLRLMASRGGGILLYLDQEGRGTGIGAKMRAYGYQSLGLDTIDADAALGFGADPRRYGAAVAMLECLGVASVELLTNNPTKVAYLKQAGISVTRRTPVIGEVTKDNRDYLTTKAVRAGHTLDVSAIAATLVSR</sequence>
<keyword evidence="4 9" id="KW-0547">Nucleotide-binding</keyword>
<protein>
    <recommendedName>
        <fullName evidence="9">GTP cyclohydrolase-2</fullName>
        <ecNumber evidence="9">3.5.4.25</ecNumber>
    </recommendedName>
    <alternativeName>
        <fullName evidence="9">GTP cyclohydrolase II</fullName>
    </alternativeName>
</protein>
<keyword evidence="2 9" id="KW-0686">Riboflavin biosynthesis</keyword>
<feature type="binding site" evidence="9">
    <location>
        <position position="230"/>
    </location>
    <ligand>
        <name>GTP</name>
        <dbReference type="ChEBI" id="CHEBI:37565"/>
    </ligand>
</feature>
<comment type="similarity">
    <text evidence="9">Belongs to the GTP cyclohydrolase II family.</text>
</comment>
<dbReference type="SUPFAM" id="SSF142695">
    <property type="entry name" value="RibA-like"/>
    <property type="match status" value="1"/>
</dbReference>
<evidence type="ECO:0000256" key="6">
    <source>
        <dbReference type="ARBA" id="ARBA00022833"/>
    </source>
</evidence>
<feature type="binding site" evidence="9">
    <location>
        <position position="227"/>
    </location>
    <ligand>
        <name>Zn(2+)</name>
        <dbReference type="ChEBI" id="CHEBI:29105"/>
        <note>catalytic</note>
    </ligand>
</feature>
<feature type="binding site" evidence="9">
    <location>
        <begin position="252"/>
        <end position="254"/>
    </location>
    <ligand>
        <name>GTP</name>
        <dbReference type="ChEBI" id="CHEBI:37565"/>
    </ligand>
</feature>
<keyword evidence="7 9" id="KW-0342">GTP-binding</keyword>
<feature type="binding site" evidence="9">
    <location>
        <position position="225"/>
    </location>
    <ligand>
        <name>Zn(2+)</name>
        <dbReference type="ChEBI" id="CHEBI:29105"/>
        <note>catalytic</note>
    </ligand>
</feature>
<feature type="domain" description="GTP cyclohydrolase II" evidence="10">
    <location>
        <begin position="170"/>
        <end position="330"/>
    </location>
</feature>
<dbReference type="NCBIfam" id="NF006456">
    <property type="entry name" value="PRK08815.1"/>
    <property type="match status" value="1"/>
</dbReference>
<keyword evidence="6 9" id="KW-0862">Zinc</keyword>
<dbReference type="PANTHER" id="PTHR21327">
    <property type="entry name" value="GTP CYCLOHYDROLASE II-RELATED"/>
    <property type="match status" value="1"/>
</dbReference>
<dbReference type="EC" id="3.5.4.25" evidence="9"/>
<feature type="active site" description="Nucleophile" evidence="9">
    <location>
        <position position="288"/>
    </location>
</feature>
<evidence type="ECO:0000313" key="11">
    <source>
        <dbReference type="EMBL" id="MDY8109382.1"/>
    </source>
</evidence>
<name>A0ABU5I1Y5_9HYPH</name>
<feature type="binding site" evidence="9">
    <location>
        <position position="314"/>
    </location>
    <ligand>
        <name>GTP</name>
        <dbReference type="ChEBI" id="CHEBI:37565"/>
    </ligand>
</feature>
<dbReference type="CDD" id="cd00641">
    <property type="entry name" value="GTP_cyclohydro2"/>
    <property type="match status" value="1"/>
</dbReference>
<dbReference type="InterPro" id="IPR036144">
    <property type="entry name" value="RibA-like_sf"/>
</dbReference>
<feature type="binding site" evidence="9">
    <location>
        <position position="274"/>
    </location>
    <ligand>
        <name>GTP</name>
        <dbReference type="ChEBI" id="CHEBI:37565"/>
    </ligand>
</feature>
<evidence type="ECO:0000256" key="9">
    <source>
        <dbReference type="HAMAP-Rule" id="MF_00179"/>
    </source>
</evidence>
<reference evidence="11 12" key="1">
    <citation type="submission" date="2023-12" db="EMBL/GenBank/DDBJ databases">
        <title>Description of Novel Strain Fulvimarina sp. 2208YS6-2-32 isolated from Uroteuthis (Photololigo) edulis.</title>
        <authorList>
            <person name="Park J.-S."/>
        </authorList>
    </citation>
    <scope>NUCLEOTIDE SEQUENCE [LARGE SCALE GENOMIC DNA]</scope>
    <source>
        <strain evidence="11 12">2208YS6-2-32</strain>
    </source>
</reference>
<dbReference type="EMBL" id="JAXLPB010000002">
    <property type="protein sequence ID" value="MDY8109382.1"/>
    <property type="molecule type" value="Genomic_DNA"/>
</dbReference>
<dbReference type="GO" id="GO:0003935">
    <property type="term" value="F:GTP cyclohydrolase II activity"/>
    <property type="evidence" value="ECO:0007669"/>
    <property type="project" value="UniProtKB-EC"/>
</dbReference>
<evidence type="ECO:0000256" key="7">
    <source>
        <dbReference type="ARBA" id="ARBA00023134"/>
    </source>
</evidence>
<comment type="function">
    <text evidence="9">Catalyzes the conversion of GTP to 2,5-diamino-6-ribosylamino-4(3H)-pyrimidinone 5'-phosphate (DARP), formate and pyrophosphate.</text>
</comment>
<dbReference type="InterPro" id="IPR032677">
    <property type="entry name" value="GTP_cyclohydro_II"/>
</dbReference>
<dbReference type="Pfam" id="PF00925">
    <property type="entry name" value="GTP_cyclohydro2"/>
    <property type="match status" value="1"/>
</dbReference>
<dbReference type="NCBIfam" id="NF001591">
    <property type="entry name" value="PRK00393.1"/>
    <property type="match status" value="1"/>
</dbReference>
<evidence type="ECO:0000256" key="5">
    <source>
        <dbReference type="ARBA" id="ARBA00022801"/>
    </source>
</evidence>
<dbReference type="Proteomes" id="UP001294412">
    <property type="component" value="Unassembled WGS sequence"/>
</dbReference>
<keyword evidence="5 9" id="KW-0378">Hydrolase</keyword>
<comment type="caution">
    <text evidence="11">The sequence shown here is derived from an EMBL/GenBank/DDBJ whole genome shotgun (WGS) entry which is preliminary data.</text>
</comment>